<feature type="region of interest" description="Disordered" evidence="1">
    <location>
        <begin position="59"/>
        <end position="126"/>
    </location>
</feature>
<dbReference type="AlphaFoldDB" id="A0AAV7VNH2"/>
<dbReference type="Proteomes" id="UP001066276">
    <property type="component" value="Chromosome 2_1"/>
</dbReference>
<organism evidence="2 3">
    <name type="scientific">Pleurodeles waltl</name>
    <name type="common">Iberian ribbed newt</name>
    <dbReference type="NCBI Taxonomy" id="8319"/>
    <lineage>
        <taxon>Eukaryota</taxon>
        <taxon>Metazoa</taxon>
        <taxon>Chordata</taxon>
        <taxon>Craniata</taxon>
        <taxon>Vertebrata</taxon>
        <taxon>Euteleostomi</taxon>
        <taxon>Amphibia</taxon>
        <taxon>Batrachia</taxon>
        <taxon>Caudata</taxon>
        <taxon>Salamandroidea</taxon>
        <taxon>Salamandridae</taxon>
        <taxon>Pleurodelinae</taxon>
        <taxon>Pleurodeles</taxon>
    </lineage>
</organism>
<proteinExistence type="predicted"/>
<dbReference type="EMBL" id="JANPWB010000003">
    <property type="protein sequence ID" value="KAJ1202942.1"/>
    <property type="molecule type" value="Genomic_DNA"/>
</dbReference>
<sequence>MFPYVLLCVDKAFLGLWFFIRCCQQYRHKGPSPARSAHLPLHGGTIAAIHWGVSPRVGIFTRGSPDDSPRGPRHGRPPHNRPRSHPPLRRRQGQTGSREAAPGGSQRPCLLQTVPTRPPSTGESRKATARVALHLWRPRTGHTRFVGPIQPLLAARTIVGGTWKAPGQRQPALTSQSRSAAQAPAAPALVVSISYGRRYFPTMFAGSLHA</sequence>
<name>A0AAV7VNH2_PLEWA</name>
<comment type="caution">
    <text evidence="2">The sequence shown here is derived from an EMBL/GenBank/DDBJ whole genome shotgun (WGS) entry which is preliminary data.</text>
</comment>
<evidence type="ECO:0000313" key="2">
    <source>
        <dbReference type="EMBL" id="KAJ1202942.1"/>
    </source>
</evidence>
<accession>A0AAV7VNH2</accession>
<gene>
    <name evidence="2" type="ORF">NDU88_006737</name>
</gene>
<feature type="compositionally biased region" description="Basic residues" evidence="1">
    <location>
        <begin position="71"/>
        <end position="92"/>
    </location>
</feature>
<evidence type="ECO:0000313" key="3">
    <source>
        <dbReference type="Proteomes" id="UP001066276"/>
    </source>
</evidence>
<protein>
    <submittedName>
        <fullName evidence="2">Uncharacterized protein</fullName>
    </submittedName>
</protein>
<feature type="compositionally biased region" description="Polar residues" evidence="1">
    <location>
        <begin position="113"/>
        <end position="122"/>
    </location>
</feature>
<evidence type="ECO:0000256" key="1">
    <source>
        <dbReference type="SAM" id="MobiDB-lite"/>
    </source>
</evidence>
<keyword evidence="3" id="KW-1185">Reference proteome</keyword>
<reference evidence="2" key="1">
    <citation type="journal article" date="2022" name="bioRxiv">
        <title>Sequencing and chromosome-scale assembly of the giantPleurodeles waltlgenome.</title>
        <authorList>
            <person name="Brown T."/>
            <person name="Elewa A."/>
            <person name="Iarovenko S."/>
            <person name="Subramanian E."/>
            <person name="Araus A.J."/>
            <person name="Petzold A."/>
            <person name="Susuki M."/>
            <person name="Suzuki K.-i.T."/>
            <person name="Hayashi T."/>
            <person name="Toyoda A."/>
            <person name="Oliveira C."/>
            <person name="Osipova E."/>
            <person name="Leigh N.D."/>
            <person name="Simon A."/>
            <person name="Yun M.H."/>
        </authorList>
    </citation>
    <scope>NUCLEOTIDE SEQUENCE</scope>
    <source>
        <strain evidence="2">20211129_DDA</strain>
        <tissue evidence="2">Liver</tissue>
    </source>
</reference>